<evidence type="ECO:0000313" key="7">
    <source>
        <dbReference type="EMBL" id="CAD9027099.1"/>
    </source>
</evidence>
<evidence type="ECO:0000259" key="6">
    <source>
        <dbReference type="Pfam" id="PF11527"/>
    </source>
</evidence>
<dbReference type="GO" id="GO:0005929">
    <property type="term" value="C:cilium"/>
    <property type="evidence" value="ECO:0007669"/>
    <property type="project" value="UniProtKB-SubCell"/>
</dbReference>
<protein>
    <recommendedName>
        <fullName evidence="6">BART domain-containing protein</fullName>
    </recommendedName>
</protein>
<evidence type="ECO:0000256" key="3">
    <source>
        <dbReference type="ARBA" id="ARBA00022490"/>
    </source>
</evidence>
<dbReference type="AlphaFoldDB" id="A0A6U8HGH0"/>
<keyword evidence="5" id="KW-0966">Cell projection</keyword>
<evidence type="ECO:0000256" key="4">
    <source>
        <dbReference type="ARBA" id="ARBA00023069"/>
    </source>
</evidence>
<dbReference type="Pfam" id="PF11527">
    <property type="entry name" value="ARL2_Bind_BART"/>
    <property type="match status" value="1"/>
</dbReference>
<keyword evidence="4" id="KW-0969">Cilium</keyword>
<dbReference type="InterPro" id="IPR042541">
    <property type="entry name" value="BART_sf"/>
</dbReference>
<keyword evidence="3" id="KW-0963">Cytoplasm</keyword>
<dbReference type="EMBL" id="HBGA01102831">
    <property type="protein sequence ID" value="CAD9027101.1"/>
    <property type="molecule type" value="Transcribed_RNA"/>
</dbReference>
<dbReference type="EMBL" id="HBGA01102827">
    <property type="protein sequence ID" value="CAD9027099.1"/>
    <property type="molecule type" value="Transcribed_RNA"/>
</dbReference>
<dbReference type="InterPro" id="IPR023379">
    <property type="entry name" value="BART_dom"/>
</dbReference>
<dbReference type="GO" id="GO:0005737">
    <property type="term" value="C:cytoplasm"/>
    <property type="evidence" value="ECO:0007669"/>
    <property type="project" value="UniProtKB-SubCell"/>
</dbReference>
<feature type="domain" description="BART" evidence="6">
    <location>
        <begin position="23"/>
        <end position="105"/>
    </location>
</feature>
<organism evidence="9">
    <name type="scientific">Eutreptiella gymnastica</name>
    <dbReference type="NCBI Taxonomy" id="73025"/>
    <lineage>
        <taxon>Eukaryota</taxon>
        <taxon>Discoba</taxon>
        <taxon>Euglenozoa</taxon>
        <taxon>Euglenida</taxon>
        <taxon>Spirocuta</taxon>
        <taxon>Euglenophyceae</taxon>
        <taxon>Eutreptiales</taxon>
        <taxon>Eutreptiaceae</taxon>
        <taxon>Eutreptiella</taxon>
    </lineage>
</organism>
<dbReference type="Gene3D" id="1.20.1520.10">
    <property type="entry name" value="ADP-ribosylation factor-like 2-binding protein, domain"/>
    <property type="match status" value="1"/>
</dbReference>
<evidence type="ECO:0000313" key="8">
    <source>
        <dbReference type="EMBL" id="CAD9027100.1"/>
    </source>
</evidence>
<evidence type="ECO:0000256" key="2">
    <source>
        <dbReference type="ARBA" id="ARBA00004496"/>
    </source>
</evidence>
<reference evidence="9" key="1">
    <citation type="submission" date="2021-01" db="EMBL/GenBank/DDBJ databases">
        <authorList>
            <person name="Corre E."/>
            <person name="Pelletier E."/>
            <person name="Niang G."/>
            <person name="Scheremetjew M."/>
            <person name="Finn R."/>
            <person name="Kale V."/>
            <person name="Holt S."/>
            <person name="Cochrane G."/>
            <person name="Meng A."/>
            <person name="Brown T."/>
            <person name="Cohen L."/>
        </authorList>
    </citation>
    <scope>NUCLEOTIDE SEQUENCE</scope>
    <source>
        <strain evidence="9">NIES-381</strain>
    </source>
</reference>
<accession>A0A6U8HGH0</accession>
<evidence type="ECO:0000313" key="9">
    <source>
        <dbReference type="EMBL" id="CAD9027101.1"/>
    </source>
</evidence>
<name>A0A6U8HGH0_9EUGL</name>
<comment type="subcellular location">
    <subcellularLocation>
        <location evidence="1">Cell projection</location>
        <location evidence="1">Cilium</location>
    </subcellularLocation>
    <subcellularLocation>
        <location evidence="2">Cytoplasm</location>
    </subcellularLocation>
</comment>
<dbReference type="EMBL" id="HBGA01102829">
    <property type="protein sequence ID" value="CAD9027100.1"/>
    <property type="molecule type" value="Transcribed_RNA"/>
</dbReference>
<evidence type="ECO:0000256" key="1">
    <source>
        <dbReference type="ARBA" id="ARBA00004138"/>
    </source>
</evidence>
<sequence length="114" mass="13373">MANVDYDEIVERFKWCYSNRDAFDKDADPTSSSYEHKVEHTQLHDKYCEEFEGLLKDYVEGLGATMEQLFMEVKEHQNCEEVDTFLQMLIGVTKYEMFVELMHSASKSELEPIG</sequence>
<evidence type="ECO:0000256" key="5">
    <source>
        <dbReference type="ARBA" id="ARBA00023273"/>
    </source>
</evidence>
<gene>
    <name evidence="7" type="ORF">EGYM00392_LOCUS38229</name>
    <name evidence="8" type="ORF">EGYM00392_LOCUS38230</name>
    <name evidence="9" type="ORF">EGYM00392_LOCUS38231</name>
</gene>
<proteinExistence type="predicted"/>